<protein>
    <submittedName>
        <fullName evidence="1">Uncharacterized protein</fullName>
    </submittedName>
</protein>
<dbReference type="Proteomes" id="UP000297454">
    <property type="component" value="Unassembled WGS sequence"/>
</dbReference>
<evidence type="ECO:0000313" key="1">
    <source>
        <dbReference type="EMBL" id="TFF66954.1"/>
    </source>
</evidence>
<comment type="caution">
    <text evidence="1">The sequence shown here is derived from an EMBL/GenBank/DDBJ whole genome shotgun (WGS) entry which is preliminary data.</text>
</comment>
<dbReference type="EMBL" id="SCFR01000005">
    <property type="protein sequence ID" value="TFF66954.1"/>
    <property type="molecule type" value="Genomic_DNA"/>
</dbReference>
<sequence length="355" mass="41085">MGERNSNKNRKKMRINRIKKSNSFFRNFSIFKGILLVLLIVGLFIVYNIYSFNTLKANVKTFDAEISTNSKFVGVVDDKYYKIEGNVLKAFNSNKEIFNVEVKNIVGTYYDKYIYLFEKEGNILMLDRNNGKEKNNVKINSEIKNVKIKNNQIQLFNDNSVIILDKNLKELKRSEKLKNPVSYFFEGGKEAIIEMNLNNGVISSTITIKNNDTIQFFTSTINEVFLEAFISGENNILISNSYIYLIKGNSIMKKIFLTDISSFDYDYQKIAVADGKRIKVYDISLNKLDDKELGIDADAVSIRRNSIVCIGNSFIKVYENGNIIEQQAKDVKNWYINNQAFYTIYDNRIEKIEAY</sequence>
<evidence type="ECO:0000313" key="2">
    <source>
        <dbReference type="Proteomes" id="UP000297454"/>
    </source>
</evidence>
<keyword evidence="2" id="KW-1185">Reference proteome</keyword>
<accession>A0A4R9C531</accession>
<dbReference type="OrthoDB" id="9843701at2"/>
<name>A0A4R9C531_9FIRM</name>
<reference evidence="1 2" key="1">
    <citation type="submission" date="2019-01" db="EMBL/GenBank/DDBJ databases">
        <title>Draft Genome Sequences of Helcococcus ovis Strains Isolated from the Uterus and Vagina of Dairy Cows with Metritis.</title>
        <authorList>
            <person name="Cunha F."/>
            <person name="Jeon S.J."/>
            <person name="Kutzer P."/>
            <person name="Galvao K.N."/>
        </authorList>
    </citation>
    <scope>NUCLEOTIDE SEQUENCE [LARGE SCALE GENOMIC DNA]</scope>
    <source>
        <strain evidence="1 2">KG-37</strain>
    </source>
</reference>
<gene>
    <name evidence="1" type="ORF">EQF91_02180</name>
</gene>
<dbReference type="GeneID" id="97030132"/>
<dbReference type="AlphaFoldDB" id="A0A4R9C531"/>
<proteinExistence type="predicted"/>
<dbReference type="RefSeq" id="WP_134711346.1">
    <property type="nucleotide sequence ID" value="NZ_CP119081.1"/>
</dbReference>
<organism evidence="1 2">
    <name type="scientific">Helcococcus ovis</name>
    <dbReference type="NCBI Taxonomy" id="72026"/>
    <lineage>
        <taxon>Bacteria</taxon>
        <taxon>Bacillati</taxon>
        <taxon>Bacillota</taxon>
        <taxon>Tissierellia</taxon>
        <taxon>Tissierellales</taxon>
        <taxon>Peptoniphilaceae</taxon>
        <taxon>Helcococcus</taxon>
    </lineage>
</organism>